<organism evidence="3 4">
    <name type="scientific">Nocardiopsis metallicus</name>
    <dbReference type="NCBI Taxonomy" id="179819"/>
    <lineage>
        <taxon>Bacteria</taxon>
        <taxon>Bacillati</taxon>
        <taxon>Actinomycetota</taxon>
        <taxon>Actinomycetes</taxon>
        <taxon>Streptosporangiales</taxon>
        <taxon>Nocardiopsidaceae</taxon>
        <taxon>Nocardiopsis</taxon>
    </lineage>
</organism>
<dbReference type="InterPro" id="IPR035093">
    <property type="entry name" value="RelE/ParE_toxin_dom_sf"/>
</dbReference>
<dbReference type="AlphaFoldDB" id="A0A840WI03"/>
<evidence type="ECO:0000256" key="1">
    <source>
        <dbReference type="ARBA" id="ARBA00006226"/>
    </source>
</evidence>
<reference evidence="3 4" key="1">
    <citation type="submission" date="2020-08" db="EMBL/GenBank/DDBJ databases">
        <title>Sequencing the genomes of 1000 actinobacteria strains.</title>
        <authorList>
            <person name="Klenk H.-P."/>
        </authorList>
    </citation>
    <scope>NUCLEOTIDE SEQUENCE [LARGE SCALE GENOMIC DNA]</scope>
    <source>
        <strain evidence="3 4">DSM 44598</strain>
    </source>
</reference>
<comment type="similarity">
    <text evidence="1">Belongs to the RelE toxin family.</text>
</comment>
<proteinExistence type="inferred from homology"/>
<name>A0A840WI03_9ACTN</name>
<evidence type="ECO:0000313" key="3">
    <source>
        <dbReference type="EMBL" id="MBB5495664.1"/>
    </source>
</evidence>
<keyword evidence="4" id="KW-1185">Reference proteome</keyword>
<accession>A0A840WI03</accession>
<dbReference type="Gene3D" id="3.30.2310.20">
    <property type="entry name" value="RelE-like"/>
    <property type="match status" value="1"/>
</dbReference>
<gene>
    <name evidence="3" type="ORF">HNR07_006801</name>
</gene>
<dbReference type="Pfam" id="PF05016">
    <property type="entry name" value="ParE_toxin"/>
    <property type="match status" value="1"/>
</dbReference>
<evidence type="ECO:0000313" key="4">
    <source>
        <dbReference type="Proteomes" id="UP000579647"/>
    </source>
</evidence>
<protein>
    <submittedName>
        <fullName evidence="3">mRNA interferase RelE/StbE</fullName>
    </submittedName>
</protein>
<dbReference type="Proteomes" id="UP000579647">
    <property type="component" value="Unassembled WGS sequence"/>
</dbReference>
<sequence length="86" mass="9646">MSLYKVEIKASARKELRRLDGPIRKRVVAAIADLADAPRPDGCKKLKARDGYRIRVGDHRVVYTVDDGQITVVVIKVGPRGDVYDR</sequence>
<dbReference type="SUPFAM" id="SSF143011">
    <property type="entry name" value="RelE-like"/>
    <property type="match status" value="1"/>
</dbReference>
<dbReference type="RefSeq" id="WP_184370886.1">
    <property type="nucleotide sequence ID" value="NZ_BAAAKM010000037.1"/>
</dbReference>
<keyword evidence="2" id="KW-1277">Toxin-antitoxin system</keyword>
<comment type="caution">
    <text evidence="3">The sequence shown here is derived from an EMBL/GenBank/DDBJ whole genome shotgun (WGS) entry which is preliminary data.</text>
</comment>
<dbReference type="PANTHER" id="PTHR35601">
    <property type="entry name" value="TOXIN RELE"/>
    <property type="match status" value="1"/>
</dbReference>
<dbReference type="EMBL" id="JACHDO010000001">
    <property type="protein sequence ID" value="MBB5495664.1"/>
    <property type="molecule type" value="Genomic_DNA"/>
</dbReference>
<dbReference type="InterPro" id="IPR007712">
    <property type="entry name" value="RelE/ParE_toxin"/>
</dbReference>
<evidence type="ECO:0000256" key="2">
    <source>
        <dbReference type="ARBA" id="ARBA00022649"/>
    </source>
</evidence>
<dbReference type="PANTHER" id="PTHR35601:SF1">
    <property type="entry name" value="TOXIN RELE"/>
    <property type="match status" value="1"/>
</dbReference>